<dbReference type="Proteomes" id="UP000197058">
    <property type="component" value="Chromosome"/>
</dbReference>
<dbReference type="EC" id="3.2.1.21" evidence="2"/>
<protein>
    <recommendedName>
        <fullName evidence="2">beta-glucosidase</fullName>
        <ecNumber evidence="2">3.2.1.21</ecNumber>
    </recommendedName>
</protein>
<dbReference type="AlphaFoldDB" id="A0AAI8DIB6"/>
<dbReference type="SUPFAM" id="SSF51445">
    <property type="entry name" value="(Trans)glycosidases"/>
    <property type="match status" value="1"/>
</dbReference>
<dbReference type="Pfam" id="PF00232">
    <property type="entry name" value="Glyco_hydro_1"/>
    <property type="match status" value="1"/>
</dbReference>
<evidence type="ECO:0000313" key="6">
    <source>
        <dbReference type="EMBL" id="ASE34217.1"/>
    </source>
</evidence>
<dbReference type="PROSITE" id="PS00572">
    <property type="entry name" value="GLYCOSYL_HYDROL_F1_1"/>
    <property type="match status" value="1"/>
</dbReference>
<dbReference type="InterPro" id="IPR017853">
    <property type="entry name" value="GH"/>
</dbReference>
<dbReference type="PRINTS" id="PR00131">
    <property type="entry name" value="GLHYDRLASE1"/>
</dbReference>
<evidence type="ECO:0000256" key="5">
    <source>
        <dbReference type="PROSITE-ProRule" id="PRU10055"/>
    </source>
</evidence>
<gene>
    <name evidence="6" type="primary">lacG</name>
    <name evidence="6" type="ORF">CEP64_06370</name>
</gene>
<evidence type="ECO:0000313" key="7">
    <source>
        <dbReference type="Proteomes" id="UP000197058"/>
    </source>
</evidence>
<dbReference type="InterPro" id="IPR018120">
    <property type="entry name" value="Glyco_hydro_1_AS"/>
</dbReference>
<evidence type="ECO:0000256" key="3">
    <source>
        <dbReference type="ARBA" id="ARBA00022801"/>
    </source>
</evidence>
<evidence type="ECO:0000256" key="1">
    <source>
        <dbReference type="ARBA" id="ARBA00010838"/>
    </source>
</evidence>
<dbReference type="NCBIfam" id="TIGR01233">
    <property type="entry name" value="lacG"/>
    <property type="match status" value="1"/>
</dbReference>
<keyword evidence="4" id="KW-0326">Glycosidase</keyword>
<dbReference type="GO" id="GO:0033920">
    <property type="term" value="F:6-phospho-beta-galactosidase activity"/>
    <property type="evidence" value="ECO:0007669"/>
    <property type="project" value="InterPro"/>
</dbReference>
<dbReference type="Gene3D" id="3.20.20.80">
    <property type="entry name" value="Glycosidases"/>
    <property type="match status" value="1"/>
</dbReference>
<dbReference type="FunFam" id="3.20.20.80:FF:000004">
    <property type="entry name" value="Beta-glucosidase 6-phospho-beta-glucosidase"/>
    <property type="match status" value="1"/>
</dbReference>
<dbReference type="GO" id="GO:0008422">
    <property type="term" value="F:beta-glucosidase activity"/>
    <property type="evidence" value="ECO:0007669"/>
    <property type="project" value="UniProtKB-EC"/>
</dbReference>
<dbReference type="NCBIfam" id="NF010036">
    <property type="entry name" value="PRK13511.1"/>
    <property type="match status" value="1"/>
</dbReference>
<dbReference type="PANTHER" id="PTHR10353:SF36">
    <property type="entry name" value="LP05116P"/>
    <property type="match status" value="1"/>
</dbReference>
<dbReference type="InterPro" id="IPR005928">
    <property type="entry name" value="6P-beta-galactosidase"/>
</dbReference>
<feature type="active site" description="Nucleophile" evidence="5">
    <location>
        <position position="374"/>
    </location>
</feature>
<evidence type="ECO:0000256" key="4">
    <source>
        <dbReference type="ARBA" id="ARBA00023295"/>
    </source>
</evidence>
<dbReference type="GO" id="GO:0005829">
    <property type="term" value="C:cytosol"/>
    <property type="evidence" value="ECO:0007669"/>
    <property type="project" value="TreeGrafter"/>
</dbReference>
<name>A0AAI8DIB6_MAMSC</name>
<dbReference type="GO" id="GO:0019512">
    <property type="term" value="P:lactose catabolic process via tagatose-6-phosphate"/>
    <property type="evidence" value="ECO:0007669"/>
    <property type="project" value="InterPro"/>
</dbReference>
<organism evidence="6 7">
    <name type="scientific">Mammaliicoccus sciuri</name>
    <name type="common">Staphylococcus sciuri</name>
    <dbReference type="NCBI Taxonomy" id="1296"/>
    <lineage>
        <taxon>Bacteria</taxon>
        <taxon>Bacillati</taxon>
        <taxon>Bacillota</taxon>
        <taxon>Bacilli</taxon>
        <taxon>Bacillales</taxon>
        <taxon>Staphylococcaceae</taxon>
        <taxon>Mammaliicoccus</taxon>
    </lineage>
</organism>
<dbReference type="EMBL" id="CP022046">
    <property type="protein sequence ID" value="ASE34217.1"/>
    <property type="molecule type" value="Genomic_DNA"/>
</dbReference>
<dbReference type="RefSeq" id="WP_088592367.1">
    <property type="nucleotide sequence ID" value="NZ_CP022046.2"/>
</dbReference>
<dbReference type="KEGG" id="sscu:CEP64_06370"/>
<reference evidence="7" key="1">
    <citation type="submission" date="2017-06" db="EMBL/GenBank/DDBJ databases">
        <title>FDA dAtabase for Regulatory Grade micrObial Sequences (FDA-ARGOS): Supporting development and validation of Infectious Disease Dx tests.</title>
        <authorList>
            <person name="Goldberg B."/>
            <person name="Campos J."/>
            <person name="Tallon L."/>
            <person name="Sadzewicz L."/>
            <person name="Sengamalay N."/>
            <person name="Ott S."/>
            <person name="Godinez A."/>
            <person name="Nagaraj S."/>
            <person name="Vavikolanu K."/>
            <person name="Nadendla S."/>
            <person name="George J."/>
            <person name="Geyer C."/>
            <person name="Sichtig H."/>
        </authorList>
    </citation>
    <scope>NUCLEOTIDE SEQUENCE [LARGE SCALE GENOMIC DNA]</scope>
    <source>
        <strain evidence="7">FDAARGOS_285</strain>
    </source>
</reference>
<evidence type="ECO:0000256" key="2">
    <source>
        <dbReference type="ARBA" id="ARBA00012744"/>
    </source>
</evidence>
<sequence>MLELPKTFVLGAATAAYQVEGSSKVDGKGRVLWDEFLERQGRFSPDPASDFYNRYEEDIKLASEHGIKALRISIAWSRIFPKGYGYVNQKGVEYYKNVFATCRKYNIEPYVTLHHFDTPEELFKQGDWLCKENITHFVNYAAFCFETFKEDVQYWMTINEPIAYTLGQYVTGAFPPGEQYQVVKCLQAQHNLIVAHSKVVKLYKEKGYNGEIGIIHALTQIYPINQQPENVKAANMQDTFINGLLLDGTFLGEYSSEKMEVIHHLLNIYDGSLDLTEEEMTIIKEASQLQDFLGINYYQSNWVKSNEADSLIHHNGTGDKGSSIFRLKQIAEIVKNHDVPTTDWDWYIYPKGLYDMIMRIKEDYPNYKKLLITENGLGYKDQFIDEQTIIDDQPRIDYIAAHIESISAAIKDGVNVAGYFVWSLQDMFSWSNGYNKRYGLFYINFETQKRYIKKSALWYKALSESIEKETE</sequence>
<accession>A0AAI8DIB6</accession>
<proteinExistence type="inferred from homology"/>
<keyword evidence="3" id="KW-0378">Hydrolase</keyword>
<dbReference type="PANTHER" id="PTHR10353">
    <property type="entry name" value="GLYCOSYL HYDROLASE"/>
    <property type="match status" value="1"/>
</dbReference>
<dbReference type="InterPro" id="IPR001360">
    <property type="entry name" value="Glyco_hydro_1"/>
</dbReference>
<comment type="similarity">
    <text evidence="1">Belongs to the glycosyl hydrolase 1 family.</text>
</comment>